<accession>B5I1P1</accession>
<keyword evidence="4" id="KW-1185">Reference proteome</keyword>
<dbReference type="HOGENOM" id="CLU_178584_0_0_11"/>
<organism evidence="3 4">
    <name type="scientific">Streptomyces sviceus (strain ATCC 29083 / DSM 924 / JCM 4929 / NBRC 13980 / NCIMB 11184 / NRRL 5439 / UC 5370)</name>
    <dbReference type="NCBI Taxonomy" id="463191"/>
    <lineage>
        <taxon>Bacteria</taxon>
        <taxon>Bacillati</taxon>
        <taxon>Actinomycetota</taxon>
        <taxon>Actinomycetes</taxon>
        <taxon>Kitasatosporales</taxon>
        <taxon>Streptomycetaceae</taxon>
        <taxon>Streptomyces</taxon>
    </lineage>
</organism>
<protein>
    <submittedName>
        <fullName evidence="3">Uncharacterized protein</fullName>
    </submittedName>
</protein>
<keyword evidence="2" id="KW-0472">Membrane</keyword>
<name>B5I1P1_STRX2</name>
<feature type="compositionally biased region" description="Basic and acidic residues" evidence="1">
    <location>
        <begin position="38"/>
        <end position="54"/>
    </location>
</feature>
<gene>
    <name evidence="3" type="ORF">SSEG_09772</name>
</gene>
<feature type="compositionally biased region" description="Basic and acidic residues" evidence="1">
    <location>
        <begin position="64"/>
        <end position="75"/>
    </location>
</feature>
<keyword evidence="2" id="KW-0812">Transmembrane</keyword>
<dbReference type="AlphaFoldDB" id="B5I1P1"/>
<feature type="compositionally biased region" description="Pro residues" evidence="1">
    <location>
        <begin position="1"/>
        <end position="10"/>
    </location>
</feature>
<evidence type="ECO:0000313" key="4">
    <source>
        <dbReference type="Proteomes" id="UP000002785"/>
    </source>
</evidence>
<reference evidence="3" key="1">
    <citation type="submission" date="2009-10" db="EMBL/GenBank/DDBJ databases">
        <title>The genome sequence of Streptomyces sviceus strain ATCC 29083.</title>
        <authorList>
            <consortium name="The Broad Institute Genome Sequencing Platform"/>
            <consortium name="Broad Institute Microbial Sequencing Center"/>
            <person name="Fischbach M."/>
            <person name="Godfrey P."/>
            <person name="Ward D."/>
            <person name="Young S."/>
            <person name="Zeng Q."/>
            <person name="Koehrsen M."/>
            <person name="Alvarado L."/>
            <person name="Berlin A.M."/>
            <person name="Bochicchio J."/>
            <person name="Borenstein D."/>
            <person name="Chapman S.B."/>
            <person name="Chen Z."/>
            <person name="Engels R."/>
            <person name="Freedman E."/>
            <person name="Gellesch M."/>
            <person name="Goldberg J."/>
            <person name="Griggs A."/>
            <person name="Gujja S."/>
            <person name="Heilman E.R."/>
            <person name="Heiman D.I."/>
            <person name="Hepburn T.A."/>
            <person name="Howarth C."/>
            <person name="Jen D."/>
            <person name="Larson L."/>
            <person name="Lewis B."/>
            <person name="Mehta T."/>
            <person name="Park D."/>
            <person name="Pearson M."/>
            <person name="Richards J."/>
            <person name="Roberts A."/>
            <person name="Saif S."/>
            <person name="Shea T.D."/>
            <person name="Shenoy N."/>
            <person name="Sisk P."/>
            <person name="Stolte C."/>
            <person name="Sykes S.N."/>
            <person name="Thomson T."/>
            <person name="Walk T."/>
            <person name="White J."/>
            <person name="Yandava C."/>
            <person name="Straight P."/>
            <person name="Clardy J."/>
            <person name="Hung D."/>
            <person name="Kolter R."/>
            <person name="Mekalanos J."/>
            <person name="Walker S."/>
            <person name="Walsh C.T."/>
            <person name="Wieland-Brown L.C."/>
            <person name="Haas B."/>
            <person name="Nusbaum C."/>
            <person name="Birren B."/>
        </authorList>
    </citation>
    <scope>NUCLEOTIDE SEQUENCE [LARGE SCALE GENOMIC DNA]</scope>
    <source>
        <strain evidence="3">ATCC 29083</strain>
    </source>
</reference>
<evidence type="ECO:0000256" key="2">
    <source>
        <dbReference type="SAM" id="Phobius"/>
    </source>
</evidence>
<dbReference type="Proteomes" id="UP000002785">
    <property type="component" value="Chromosome"/>
</dbReference>
<keyword evidence="2" id="KW-1133">Transmembrane helix</keyword>
<dbReference type="EMBL" id="CM000951">
    <property type="protein sequence ID" value="EDY58996.1"/>
    <property type="molecule type" value="Genomic_DNA"/>
</dbReference>
<feature type="transmembrane region" description="Helical" evidence="2">
    <location>
        <begin position="86"/>
        <end position="108"/>
    </location>
</feature>
<evidence type="ECO:0000313" key="3">
    <source>
        <dbReference type="EMBL" id="EDY58996.1"/>
    </source>
</evidence>
<evidence type="ECO:0000256" key="1">
    <source>
        <dbReference type="SAM" id="MobiDB-lite"/>
    </source>
</evidence>
<sequence length="109" mass="11924">MSPRIRPPVGGPACGPPTSGNPGVRESSPRGVVMARPHSIDPRAFNDPRNHYPTDEEFYASDRPVVRELPEDRPRGGASDPIRHPWSWGMIALVVFACLIVLMGIALFP</sequence>
<proteinExistence type="predicted"/>
<dbReference type="eggNOG" id="ENOG5032ACR">
    <property type="taxonomic scope" value="Bacteria"/>
</dbReference>
<feature type="region of interest" description="Disordered" evidence="1">
    <location>
        <begin position="1"/>
        <end position="81"/>
    </location>
</feature>